<feature type="domain" description="Disease resistance N-terminal" evidence="8">
    <location>
        <begin position="8"/>
        <end position="58"/>
    </location>
</feature>
<accession>A0A8X8Z5M7</accession>
<evidence type="ECO:0000259" key="7">
    <source>
        <dbReference type="Pfam" id="PF00931"/>
    </source>
</evidence>
<dbReference type="InterPro" id="IPR002182">
    <property type="entry name" value="NB-ARC"/>
</dbReference>
<dbReference type="Gene3D" id="1.10.8.430">
    <property type="entry name" value="Helical domain of apoptotic protease-activating factors"/>
    <property type="match status" value="1"/>
</dbReference>
<dbReference type="Gene3D" id="3.40.50.300">
    <property type="entry name" value="P-loop containing nucleotide triphosphate hydrolases"/>
    <property type="match status" value="1"/>
</dbReference>
<evidence type="ECO:0000256" key="6">
    <source>
        <dbReference type="ARBA" id="ARBA00022840"/>
    </source>
</evidence>
<dbReference type="GO" id="GO:0006952">
    <property type="term" value="P:defense response"/>
    <property type="evidence" value="ECO:0007669"/>
    <property type="project" value="UniProtKB-KW"/>
</dbReference>
<comment type="similarity">
    <text evidence="1">Belongs to the disease resistance NB-LRR family.</text>
</comment>
<dbReference type="PANTHER" id="PTHR36766">
    <property type="entry name" value="PLANT BROAD-SPECTRUM MILDEW RESISTANCE PROTEIN RPW8"/>
    <property type="match status" value="1"/>
</dbReference>
<dbReference type="Pfam" id="PF18052">
    <property type="entry name" value="Rx_N"/>
    <property type="match status" value="1"/>
</dbReference>
<evidence type="ECO:0008006" key="12">
    <source>
        <dbReference type="Google" id="ProtNLM"/>
    </source>
</evidence>
<gene>
    <name evidence="10" type="ORF">SASPL_147227</name>
</gene>
<keyword evidence="4" id="KW-0547">Nucleotide-binding</keyword>
<dbReference type="InterPro" id="IPR036388">
    <property type="entry name" value="WH-like_DNA-bd_sf"/>
</dbReference>
<dbReference type="EMBL" id="PNBA02000018">
    <property type="protein sequence ID" value="KAG6392997.1"/>
    <property type="molecule type" value="Genomic_DNA"/>
</dbReference>
<dbReference type="InterPro" id="IPR042197">
    <property type="entry name" value="Apaf_helical"/>
</dbReference>
<dbReference type="GO" id="GO:0051707">
    <property type="term" value="P:response to other organism"/>
    <property type="evidence" value="ECO:0007669"/>
    <property type="project" value="UniProtKB-ARBA"/>
</dbReference>
<dbReference type="Gene3D" id="3.80.10.10">
    <property type="entry name" value="Ribonuclease Inhibitor"/>
    <property type="match status" value="1"/>
</dbReference>
<keyword evidence="11" id="KW-1185">Reference proteome</keyword>
<dbReference type="AlphaFoldDB" id="A0A8X8Z5M7"/>
<keyword evidence="5" id="KW-0611">Plant defense</keyword>
<dbReference type="PRINTS" id="PR00364">
    <property type="entry name" value="DISEASERSIST"/>
</dbReference>
<evidence type="ECO:0000256" key="4">
    <source>
        <dbReference type="ARBA" id="ARBA00022741"/>
    </source>
</evidence>
<evidence type="ECO:0000256" key="5">
    <source>
        <dbReference type="ARBA" id="ARBA00022821"/>
    </source>
</evidence>
<reference evidence="10" key="2">
    <citation type="submission" date="2020-08" db="EMBL/GenBank/DDBJ databases">
        <title>Plant Genome Project.</title>
        <authorList>
            <person name="Zhang R.-G."/>
        </authorList>
    </citation>
    <scope>NUCLEOTIDE SEQUENCE</scope>
    <source>
        <strain evidence="10">Huo1</strain>
        <tissue evidence="10">Leaf</tissue>
    </source>
</reference>
<sequence>MEMPNSCRRVCRTAEKKFITQDAVKFWLRELGVLAFDADNVLDELSYQILEKQVKKLKTINPSPDTKDKVVSCFSSCKSISRRRNMANTIKIINAKFESMNKKATDLGLQSILLNAPAAAADTSIENNSFSHDTIFIGRDDDVPKLVDMLTHIPEDRTFSIAALVGMGVVLEKIQEALKAKTYLLVLDDVWNEDVLKWKDFMSSMEGVTSTKGNCIIITTRKENVASIADPFYVHPLKGLSDNDCWSIIKANACDGNGEFRSRFENIGREIATRFQGLPLAANVVGDVLRRCKSEQEWRSIKENWLSDDEGGENISKILKLSFDHLPSPSLKKCFEYCSIFPKGWKIKEELIELWMAEGTLCCKLQTDDYGNVESCVMHDLVHDLASSISSNNVDGSNPLPAEIGKLTSLQTLRHFEVGIEKGNQIEELGTLKNLNGKLKIQHVHDKEEAMKANKSNLDEDSYDDGNDESVLEGLQPHASLKVLKIIGFRGKTFPTWCKKMAVWDGSQSSWVPLNNLSEVRLVECSECEEIPMLEHLPNLKTVILLGLKKVSLSNLGIVECPMLSELPDGLDTLESLEELIIKDCTNLKLIENLARGANKYQGILCKLRIEGCEKLMELSCQMLESSIPTSKILRLVGLRSLKNLAMLIDCLAKSSHRLKELAITGVPNFMASGFIESWRCEWSRERSVGWHAAISSIPHCSFLVEVREYWDVLKIVHFYVLIQSGATIPISRSRLAIAPPFQKFTVAVNKALVYHLIS</sequence>
<dbReference type="InterPro" id="IPR041118">
    <property type="entry name" value="Rx_N"/>
</dbReference>
<dbReference type="SUPFAM" id="SSF52540">
    <property type="entry name" value="P-loop containing nucleoside triphosphate hydrolases"/>
    <property type="match status" value="1"/>
</dbReference>
<evidence type="ECO:0000313" key="10">
    <source>
        <dbReference type="EMBL" id="KAG6392997.1"/>
    </source>
</evidence>
<evidence type="ECO:0000256" key="1">
    <source>
        <dbReference type="ARBA" id="ARBA00008894"/>
    </source>
</evidence>
<protein>
    <recommendedName>
        <fullName evidence="12">NB-ARC domain-containing protein</fullName>
    </recommendedName>
</protein>
<evidence type="ECO:0000259" key="9">
    <source>
        <dbReference type="Pfam" id="PF25019"/>
    </source>
</evidence>
<dbReference type="GO" id="GO:0005524">
    <property type="term" value="F:ATP binding"/>
    <property type="evidence" value="ECO:0007669"/>
    <property type="project" value="UniProtKB-KW"/>
</dbReference>
<dbReference type="Proteomes" id="UP000298416">
    <property type="component" value="Unassembled WGS sequence"/>
</dbReference>
<dbReference type="InterPro" id="IPR056789">
    <property type="entry name" value="LRR_R13L1-DRL21"/>
</dbReference>
<comment type="caution">
    <text evidence="10">The sequence shown here is derived from an EMBL/GenBank/DDBJ whole genome shotgun (WGS) entry which is preliminary data.</text>
</comment>
<dbReference type="Pfam" id="PF25019">
    <property type="entry name" value="LRR_R13L1-DRL21"/>
    <property type="match status" value="1"/>
</dbReference>
<name>A0A8X8Z5M7_SALSN</name>
<feature type="domain" description="R13L1/DRL21-like LRR repeat region" evidence="9">
    <location>
        <begin position="426"/>
        <end position="545"/>
    </location>
</feature>
<dbReference type="SUPFAM" id="SSF52058">
    <property type="entry name" value="L domain-like"/>
    <property type="match status" value="1"/>
</dbReference>
<reference evidence="10" key="1">
    <citation type="submission" date="2018-01" db="EMBL/GenBank/DDBJ databases">
        <authorList>
            <person name="Mao J.F."/>
        </authorList>
    </citation>
    <scope>NUCLEOTIDE SEQUENCE</scope>
    <source>
        <strain evidence="10">Huo1</strain>
        <tissue evidence="10">Leaf</tissue>
    </source>
</reference>
<dbReference type="Gene3D" id="1.10.10.10">
    <property type="entry name" value="Winged helix-like DNA-binding domain superfamily/Winged helix DNA-binding domain"/>
    <property type="match status" value="1"/>
</dbReference>
<organism evidence="10">
    <name type="scientific">Salvia splendens</name>
    <name type="common">Scarlet sage</name>
    <dbReference type="NCBI Taxonomy" id="180675"/>
    <lineage>
        <taxon>Eukaryota</taxon>
        <taxon>Viridiplantae</taxon>
        <taxon>Streptophyta</taxon>
        <taxon>Embryophyta</taxon>
        <taxon>Tracheophyta</taxon>
        <taxon>Spermatophyta</taxon>
        <taxon>Magnoliopsida</taxon>
        <taxon>eudicotyledons</taxon>
        <taxon>Gunneridae</taxon>
        <taxon>Pentapetalae</taxon>
        <taxon>asterids</taxon>
        <taxon>lamiids</taxon>
        <taxon>Lamiales</taxon>
        <taxon>Lamiaceae</taxon>
        <taxon>Nepetoideae</taxon>
        <taxon>Mentheae</taxon>
        <taxon>Salviinae</taxon>
        <taxon>Salvia</taxon>
        <taxon>Salvia subgen. Calosphace</taxon>
        <taxon>core Calosphace</taxon>
    </lineage>
</organism>
<dbReference type="Pfam" id="PF00931">
    <property type="entry name" value="NB-ARC"/>
    <property type="match status" value="1"/>
</dbReference>
<proteinExistence type="inferred from homology"/>
<dbReference type="GO" id="GO:0043531">
    <property type="term" value="F:ADP binding"/>
    <property type="evidence" value="ECO:0007669"/>
    <property type="project" value="InterPro"/>
</dbReference>
<keyword evidence="2" id="KW-0433">Leucine-rich repeat</keyword>
<evidence type="ECO:0000256" key="2">
    <source>
        <dbReference type="ARBA" id="ARBA00022614"/>
    </source>
</evidence>
<keyword evidence="3" id="KW-0677">Repeat</keyword>
<dbReference type="PANTHER" id="PTHR36766:SF70">
    <property type="entry name" value="DISEASE RESISTANCE PROTEIN RGA4"/>
    <property type="match status" value="1"/>
</dbReference>
<evidence type="ECO:0000259" key="8">
    <source>
        <dbReference type="Pfam" id="PF18052"/>
    </source>
</evidence>
<keyword evidence="6" id="KW-0067">ATP-binding</keyword>
<evidence type="ECO:0000313" key="11">
    <source>
        <dbReference type="Proteomes" id="UP000298416"/>
    </source>
</evidence>
<dbReference type="InterPro" id="IPR032675">
    <property type="entry name" value="LRR_dom_sf"/>
</dbReference>
<feature type="domain" description="NB-ARC" evidence="7">
    <location>
        <begin position="170"/>
        <end position="255"/>
    </location>
</feature>
<dbReference type="InterPro" id="IPR027417">
    <property type="entry name" value="P-loop_NTPase"/>
</dbReference>
<dbReference type="Gene3D" id="1.20.5.4130">
    <property type="match status" value="1"/>
</dbReference>
<evidence type="ECO:0000256" key="3">
    <source>
        <dbReference type="ARBA" id="ARBA00022737"/>
    </source>
</evidence>